<feature type="transmembrane region" description="Helical" evidence="1">
    <location>
        <begin position="177"/>
        <end position="198"/>
    </location>
</feature>
<comment type="caution">
    <text evidence="2">The sequence shown here is derived from an EMBL/GenBank/DDBJ whole genome shotgun (WGS) entry which is preliminary data.</text>
</comment>
<evidence type="ECO:0000313" key="2">
    <source>
        <dbReference type="EMBL" id="CAK0903723.1"/>
    </source>
</evidence>
<reference evidence="2" key="1">
    <citation type="submission" date="2023-10" db="EMBL/GenBank/DDBJ databases">
        <authorList>
            <person name="Chen Y."/>
            <person name="Shah S."/>
            <person name="Dougan E. K."/>
            <person name="Thang M."/>
            <person name="Chan C."/>
        </authorList>
    </citation>
    <scope>NUCLEOTIDE SEQUENCE [LARGE SCALE GENOMIC DNA]</scope>
</reference>
<name>A0ABN9XZA6_9DINO</name>
<keyword evidence="3" id="KW-1185">Reference proteome</keyword>
<feature type="transmembrane region" description="Helical" evidence="1">
    <location>
        <begin position="598"/>
        <end position="619"/>
    </location>
</feature>
<keyword evidence="1" id="KW-0472">Membrane</keyword>
<feature type="transmembrane region" description="Helical" evidence="1">
    <location>
        <begin position="242"/>
        <end position="262"/>
    </location>
</feature>
<evidence type="ECO:0000256" key="1">
    <source>
        <dbReference type="SAM" id="Phobius"/>
    </source>
</evidence>
<gene>
    <name evidence="2" type="ORF">PCOR1329_LOCUS79949</name>
</gene>
<dbReference type="Proteomes" id="UP001189429">
    <property type="component" value="Unassembled WGS sequence"/>
</dbReference>
<accession>A0ABN9XZA6</accession>
<keyword evidence="1" id="KW-0812">Transmembrane</keyword>
<organism evidence="2 3">
    <name type="scientific">Prorocentrum cordatum</name>
    <dbReference type="NCBI Taxonomy" id="2364126"/>
    <lineage>
        <taxon>Eukaryota</taxon>
        <taxon>Sar</taxon>
        <taxon>Alveolata</taxon>
        <taxon>Dinophyceae</taxon>
        <taxon>Prorocentrales</taxon>
        <taxon>Prorocentraceae</taxon>
        <taxon>Prorocentrum</taxon>
    </lineage>
</organism>
<sequence>MELDGSVWRYILSVSASANMTVGPAVSPTPAPPAATLATLVVSGSFWASAAASEAEDFISNSDVVGSFVTSIATGGGMPESTVAVTLSVHRGRRLAARGGRRMTAEAAEILVSYTITAQVGSSEGGGAISQSAFDRIVDTLESTTADNFVADFNTQIPADMSFSTGDHPEELLRERAAVGILLALGAGAFVPLGSLAAAALRPDCRSRPVAFWLAGTSGCMVTGLFLEFLPRSSAVAHQYNVYGTVVVSTTVVLMAAAEVLMGEPLARLGRLQDTLTSKLEPARTPNDSKGKQLAEDFIASALALGCETGQSSSAQRVCSTQSSGNSSRALCLPQLPRADGEVMTSASQQGNYRHLRQLARRIRGVKLDTGESELDAICRMTGHSIGQADVPLDRDDFHALLLELVGTSRIRSDLIWHQLCRGSNRDWPTLAGLAAALHGQAGSGNSLEGIVHEDPTDYEVPKFMGWALQAADRLFGCDQVVDQTDASPSISPYSSTGRAVRRAMSVLGHFQSHRARLAHTVLVIRRVIPVLEALLIAIGAGVLHLIAGLSVGLVSVVNFHAGVVFAILFAVQHFSQGLLLSGDTAGSGWEKTSRCQCLFATALVGLCDCLGAGIAFAITVTRGVISNEILAAIYFVNGGVFVQLALRNGGGLAGCGLVRSRERDPHDCDDSGYDGSWSCIARKMTGPTVRRGMANLDTPHWSAARGV</sequence>
<evidence type="ECO:0000313" key="3">
    <source>
        <dbReference type="Proteomes" id="UP001189429"/>
    </source>
</evidence>
<proteinExistence type="predicted"/>
<feature type="transmembrane region" description="Helical" evidence="1">
    <location>
        <begin position="553"/>
        <end position="572"/>
    </location>
</feature>
<feature type="transmembrane region" description="Helical" evidence="1">
    <location>
        <begin position="210"/>
        <end position="230"/>
    </location>
</feature>
<feature type="transmembrane region" description="Helical" evidence="1">
    <location>
        <begin position="524"/>
        <end position="547"/>
    </location>
</feature>
<feature type="transmembrane region" description="Helical" evidence="1">
    <location>
        <begin position="625"/>
        <end position="647"/>
    </location>
</feature>
<dbReference type="EMBL" id="CAUYUJ010021281">
    <property type="protein sequence ID" value="CAK0903723.1"/>
    <property type="molecule type" value="Genomic_DNA"/>
</dbReference>
<keyword evidence="1" id="KW-1133">Transmembrane helix</keyword>
<protein>
    <submittedName>
        <fullName evidence="2">Uncharacterized protein</fullName>
    </submittedName>
</protein>